<evidence type="ECO:0000259" key="3">
    <source>
        <dbReference type="Pfam" id="PF13358"/>
    </source>
</evidence>
<dbReference type="Proteomes" id="UP001204643">
    <property type="component" value="Unassembled WGS sequence"/>
</dbReference>
<dbReference type="InterPro" id="IPR036397">
    <property type="entry name" value="RNaseH_sf"/>
</dbReference>
<dbReference type="InterPro" id="IPR010332">
    <property type="entry name" value="ATPase_terminase-su_N"/>
</dbReference>
<feature type="domain" description="Terminase ATPase subunit N-terminal" evidence="2">
    <location>
        <begin position="25"/>
        <end position="81"/>
    </location>
</feature>
<dbReference type="Gene3D" id="3.30.420.10">
    <property type="entry name" value="Ribonuclease H-like superfamily/Ribonuclease H"/>
    <property type="match status" value="1"/>
</dbReference>
<comment type="caution">
    <text evidence="5">The sequence shown here is derived from an EMBL/GenBank/DDBJ whole genome shotgun (WGS) entry which is preliminary data.</text>
</comment>
<dbReference type="InterPro" id="IPR036388">
    <property type="entry name" value="WH-like_DNA-bd_sf"/>
</dbReference>
<accession>A0AAW5L1C0</accession>
<dbReference type="SUPFAM" id="SSF46689">
    <property type="entry name" value="Homeodomain-like"/>
    <property type="match status" value="1"/>
</dbReference>
<evidence type="ECO:0000313" key="5">
    <source>
        <dbReference type="EMBL" id="MCQ6288061.1"/>
    </source>
</evidence>
<dbReference type="AlphaFoldDB" id="A0AAW5L1C0"/>
<evidence type="ECO:0000259" key="2">
    <source>
        <dbReference type="Pfam" id="PF06056"/>
    </source>
</evidence>
<dbReference type="Pfam" id="PF13592">
    <property type="entry name" value="HTH_33"/>
    <property type="match status" value="1"/>
</dbReference>
<dbReference type="PANTHER" id="PTHR46564:SF1">
    <property type="entry name" value="TRANSPOSASE"/>
    <property type="match status" value="1"/>
</dbReference>
<evidence type="ECO:0000256" key="1">
    <source>
        <dbReference type="ARBA" id="ARBA00002286"/>
    </source>
</evidence>
<organism evidence="5 6">
    <name type="scientific">Bacillus cereus</name>
    <dbReference type="NCBI Taxonomy" id="1396"/>
    <lineage>
        <taxon>Bacteria</taxon>
        <taxon>Bacillati</taxon>
        <taxon>Bacillota</taxon>
        <taxon>Bacilli</taxon>
        <taxon>Bacillales</taxon>
        <taxon>Bacillaceae</taxon>
        <taxon>Bacillus</taxon>
        <taxon>Bacillus cereus group</taxon>
    </lineage>
</organism>
<dbReference type="InterPro" id="IPR009057">
    <property type="entry name" value="Homeodomain-like_sf"/>
</dbReference>
<sequence length="347" mass="40727">MTNAHQNEKENLLVAMKTTKNKRMYERYQTIYFYVQGYSIKEIMNMIGRSEKTIYNYVNAYKEKGLDGLIMGQSTGAPRKLSPEQEQELVQVIASKLPVDVGFLAKYSWTLSIIASFIKREWNASYTLRGVSRLLHDLGLSYTKPTYTLAKADPVKQQEFREVTFPPIKKLLNEEIDHLLFQDESMIRDYQALQDTWFLKGKQRRIPTYGKHQGVKLIGTLNYETGELFCVEKERYDADTFLRFLQKVLERYPNGKIAIILDHARIHHAKLIQPFLSRHLHRLELVFLPPYSPDLNLIEGLWKWLKSDVIHNVFYSSVYEIQKNVQAFIQELNRTPEKVINRLCVQL</sequence>
<feature type="domain" description="Tc1-like transposase DDE" evidence="3">
    <location>
        <begin position="179"/>
        <end position="320"/>
    </location>
</feature>
<dbReference type="NCBIfam" id="NF033545">
    <property type="entry name" value="transpos_IS630"/>
    <property type="match status" value="1"/>
</dbReference>
<dbReference type="EMBL" id="JANHEB010000057">
    <property type="protein sequence ID" value="MCQ6288061.1"/>
    <property type="molecule type" value="Genomic_DNA"/>
</dbReference>
<dbReference type="GO" id="GO:0003676">
    <property type="term" value="F:nucleic acid binding"/>
    <property type="evidence" value="ECO:0007669"/>
    <property type="project" value="InterPro"/>
</dbReference>
<dbReference type="Gene3D" id="1.10.10.10">
    <property type="entry name" value="Winged helix-like DNA-binding domain superfamily/Winged helix DNA-binding domain"/>
    <property type="match status" value="1"/>
</dbReference>
<dbReference type="PANTHER" id="PTHR46564">
    <property type="entry name" value="TRANSPOSASE"/>
    <property type="match status" value="1"/>
</dbReference>
<dbReference type="InterPro" id="IPR038717">
    <property type="entry name" value="Tc1-like_DDE_dom"/>
</dbReference>
<feature type="domain" description="Winged helix-turn helix" evidence="4">
    <location>
        <begin position="107"/>
        <end position="162"/>
    </location>
</feature>
<dbReference type="InterPro" id="IPR025959">
    <property type="entry name" value="Winged_HTH_dom"/>
</dbReference>
<dbReference type="Pfam" id="PF06056">
    <property type="entry name" value="Terminase_5"/>
    <property type="match status" value="1"/>
</dbReference>
<evidence type="ECO:0000313" key="6">
    <source>
        <dbReference type="Proteomes" id="UP001204643"/>
    </source>
</evidence>
<dbReference type="RefSeq" id="WP_256425139.1">
    <property type="nucleotide sequence ID" value="NZ_JANHDY010000062.1"/>
</dbReference>
<dbReference type="InterPro" id="IPR012337">
    <property type="entry name" value="RNaseH-like_sf"/>
</dbReference>
<comment type="function">
    <text evidence="1">Involved in the transposition of the insertion sequence.</text>
</comment>
<gene>
    <name evidence="5" type="ORF">NPM19_25840</name>
</gene>
<dbReference type="Pfam" id="PF13358">
    <property type="entry name" value="DDE_3"/>
    <property type="match status" value="1"/>
</dbReference>
<name>A0AAW5L1C0_BACCE</name>
<protein>
    <submittedName>
        <fullName evidence="5">IS630 family transposase</fullName>
    </submittedName>
</protein>
<dbReference type="SUPFAM" id="SSF53098">
    <property type="entry name" value="Ribonuclease H-like"/>
    <property type="match status" value="1"/>
</dbReference>
<evidence type="ECO:0000259" key="4">
    <source>
        <dbReference type="Pfam" id="PF13592"/>
    </source>
</evidence>
<proteinExistence type="predicted"/>
<dbReference type="InterPro" id="IPR047655">
    <property type="entry name" value="Transpos_IS630-like"/>
</dbReference>
<reference evidence="5" key="1">
    <citation type="submission" date="2022-07" db="EMBL/GenBank/DDBJ databases">
        <title>Identification and characterization of Bacillus thuringiensis and other Bacillus cereus group isolates from spinach by whole genome sequencing.</title>
        <authorList>
            <person name="Zao X."/>
            <person name="Zervas A."/>
            <person name="Hendriks M."/>
            <person name="Rajkovic A."/>
            <person name="Van Overbeek L."/>
            <person name="Hendriksen N.B."/>
            <person name="Uyttendaele M."/>
        </authorList>
    </citation>
    <scope>NUCLEOTIDE SEQUENCE</scope>
    <source>
        <strain evidence="5">781001F-1</strain>
    </source>
</reference>